<dbReference type="GO" id="GO:0070525">
    <property type="term" value="P:tRNA threonylcarbamoyladenosine metabolic process"/>
    <property type="evidence" value="ECO:0007669"/>
    <property type="project" value="TreeGrafter"/>
</dbReference>
<dbReference type="PANTHER" id="PTHR31283:SF5">
    <property type="entry name" value="EKC_KEOPS COMPLEX SUBUNIT LAGE3"/>
    <property type="match status" value="1"/>
</dbReference>
<comment type="caution">
    <text evidence="2">The sequence shown here is derived from an EMBL/GenBank/DDBJ whole genome shotgun (WGS) entry which is preliminary data.</text>
</comment>
<organism evidence="2 3">
    <name type="scientific">Sporothrix schenckii 1099-18</name>
    <dbReference type="NCBI Taxonomy" id="1397361"/>
    <lineage>
        <taxon>Eukaryota</taxon>
        <taxon>Fungi</taxon>
        <taxon>Dikarya</taxon>
        <taxon>Ascomycota</taxon>
        <taxon>Pezizomycotina</taxon>
        <taxon>Sordariomycetes</taxon>
        <taxon>Sordariomycetidae</taxon>
        <taxon>Ophiostomatales</taxon>
        <taxon>Ophiostomataceae</taxon>
        <taxon>Sporothrix</taxon>
    </lineage>
</organism>
<dbReference type="RefSeq" id="XP_016587159.1">
    <property type="nucleotide sequence ID" value="XM_016736581.1"/>
</dbReference>
<gene>
    <name evidence="2" type="ORF">SPSK_10018</name>
</gene>
<proteinExistence type="inferred from homology"/>
<evidence type="ECO:0008006" key="4">
    <source>
        <dbReference type="Google" id="ProtNLM"/>
    </source>
</evidence>
<dbReference type="PANTHER" id="PTHR31283">
    <property type="entry name" value="EKC/KEOPS COMPLEX SUBUNIT PCC1 FAMILY MEMBER"/>
    <property type="match status" value="1"/>
</dbReference>
<dbReference type="Pfam" id="PF09341">
    <property type="entry name" value="Pcc1"/>
    <property type="match status" value="1"/>
</dbReference>
<dbReference type="Gene3D" id="3.30.310.50">
    <property type="entry name" value="Alpha-D-phosphohexomutase, C-terminal domain"/>
    <property type="match status" value="1"/>
</dbReference>
<dbReference type="InterPro" id="IPR015419">
    <property type="entry name" value="CTAG/Pcc1"/>
</dbReference>
<dbReference type="VEuPathDB" id="FungiDB:SPSK_10018"/>
<name>A0A0F2M462_SPOSC</name>
<comment type="similarity">
    <text evidence="1">Belongs to the CTAG/PCC1 family.</text>
</comment>
<dbReference type="OrthoDB" id="10025739at2759"/>
<reference evidence="2 3" key="2">
    <citation type="journal article" date="2015" name="Eukaryot. Cell">
        <title>Asexual propagation of a virulent clone complex in a human and feline outbreak of sporotrichosis.</title>
        <authorList>
            <person name="Teixeira Mde M."/>
            <person name="Rodrigues A.M."/>
            <person name="Tsui C.K."/>
            <person name="de Almeida L.G."/>
            <person name="Van Diepeningen A.D."/>
            <person name="van den Ende B.G."/>
            <person name="Fernandes G.F."/>
            <person name="Kano R."/>
            <person name="Hamelin R.C."/>
            <person name="Lopes-Bezerra L.M."/>
            <person name="Vasconcelos A.T."/>
            <person name="de Hoog S."/>
            <person name="de Camargo Z.P."/>
            <person name="Felipe M.S."/>
        </authorList>
    </citation>
    <scope>NUCLEOTIDE SEQUENCE [LARGE SCALE GENOMIC DNA]</scope>
    <source>
        <strain evidence="2 3">1099-18</strain>
    </source>
</reference>
<evidence type="ECO:0000256" key="1">
    <source>
        <dbReference type="ARBA" id="ARBA00007073"/>
    </source>
</evidence>
<dbReference type="GO" id="GO:0000408">
    <property type="term" value="C:EKC/KEOPS complex"/>
    <property type="evidence" value="ECO:0007669"/>
    <property type="project" value="TreeGrafter"/>
</dbReference>
<dbReference type="GeneID" id="27671858"/>
<evidence type="ECO:0000313" key="3">
    <source>
        <dbReference type="Proteomes" id="UP000033710"/>
    </source>
</evidence>
<accession>A0A0F2M462</accession>
<dbReference type="KEGG" id="ssck:SPSK_10018"/>
<dbReference type="EMBL" id="AXCR01000007">
    <property type="protein sequence ID" value="KJR84483.1"/>
    <property type="molecule type" value="Genomic_DNA"/>
</dbReference>
<protein>
    <recommendedName>
        <fullName evidence="4">Transcription factor Pcc1</fullName>
    </recommendedName>
</protein>
<dbReference type="AlphaFoldDB" id="A0A0F2M462"/>
<dbReference type="Proteomes" id="UP000033710">
    <property type="component" value="Unassembled WGS sequence"/>
</dbReference>
<reference evidence="2 3" key="1">
    <citation type="journal article" date="2014" name="BMC Genomics">
        <title>Comparative genomics of the major fungal agents of human and animal Sporotrichosis: Sporothrix schenckii and Sporothrix brasiliensis.</title>
        <authorList>
            <person name="Teixeira M.M."/>
            <person name="de Almeida L.G."/>
            <person name="Kubitschek-Barreira P."/>
            <person name="Alves F.L."/>
            <person name="Kioshima E.S."/>
            <person name="Abadio A.K."/>
            <person name="Fernandes L."/>
            <person name="Derengowski L.S."/>
            <person name="Ferreira K.S."/>
            <person name="Souza R.C."/>
            <person name="Ruiz J.C."/>
            <person name="de Andrade N.C."/>
            <person name="Paes H.C."/>
            <person name="Nicola A.M."/>
            <person name="Albuquerque P."/>
            <person name="Gerber A.L."/>
            <person name="Martins V.P."/>
            <person name="Peconick L.D."/>
            <person name="Neto A.V."/>
            <person name="Chaucanez C.B."/>
            <person name="Silva P.A."/>
            <person name="Cunha O.L."/>
            <person name="de Oliveira F.F."/>
            <person name="dos Santos T.C."/>
            <person name="Barros A.L."/>
            <person name="Soares M.A."/>
            <person name="de Oliveira L.M."/>
            <person name="Marini M.M."/>
            <person name="Villalobos-Duno H."/>
            <person name="Cunha M.M."/>
            <person name="de Hoog S."/>
            <person name="da Silveira J.F."/>
            <person name="Henrissat B."/>
            <person name="Nino-Vega G.A."/>
            <person name="Cisalpino P.S."/>
            <person name="Mora-Montes H.M."/>
            <person name="Almeida S.R."/>
            <person name="Stajich J.E."/>
            <person name="Lopes-Bezerra L.M."/>
            <person name="Vasconcelos A.T."/>
            <person name="Felipe M.S."/>
        </authorList>
    </citation>
    <scope>NUCLEOTIDE SEQUENCE [LARGE SCALE GENOMIC DNA]</scope>
    <source>
        <strain evidence="2 3">1099-18</strain>
    </source>
</reference>
<sequence length="109" mass="11501">MAADPNFPCSLVIDIPFPTARLATVALQALSVDKELSPSVRRSFAVQSASDDGNDSDNANAKTILRTTYAASTNRMLRVSVNAFLDSVGLVVEVMGALDEDVLEAKAAT</sequence>
<evidence type="ECO:0000313" key="2">
    <source>
        <dbReference type="EMBL" id="KJR84483.1"/>
    </source>
</evidence>
<dbReference type="FunFam" id="3.30.310.50:FF:000011">
    <property type="entry name" value="Transcription factor Pcc1"/>
    <property type="match status" value="1"/>
</dbReference>